<dbReference type="SUPFAM" id="SSF51604">
    <property type="entry name" value="Enolase C-terminal domain-like"/>
    <property type="match status" value="1"/>
</dbReference>
<dbReference type="GO" id="GO:0004634">
    <property type="term" value="F:phosphopyruvate hydratase activity"/>
    <property type="evidence" value="ECO:0007669"/>
    <property type="project" value="UniProtKB-EC"/>
</dbReference>
<dbReference type="Gene3D" id="3.30.390.10">
    <property type="entry name" value="Enolase-like, N-terminal domain"/>
    <property type="match status" value="1"/>
</dbReference>
<comment type="pathway">
    <text evidence="2">Carbohydrate degradation; glycolysis; pyruvate from D-glyceraldehyde 3-phosphate: step 4/5.</text>
</comment>
<dbReference type="GO" id="GO:0000287">
    <property type="term" value="F:magnesium ion binding"/>
    <property type="evidence" value="ECO:0007669"/>
    <property type="project" value="InterPro"/>
</dbReference>
<dbReference type="PRINTS" id="PR00148">
    <property type="entry name" value="ENOLASE"/>
</dbReference>
<evidence type="ECO:0000256" key="7">
    <source>
        <dbReference type="ARBA" id="ARBA00023239"/>
    </source>
</evidence>
<dbReference type="PROSITE" id="PS00164">
    <property type="entry name" value="ENOLASE"/>
    <property type="match status" value="1"/>
</dbReference>
<dbReference type="HAMAP" id="MF_00318">
    <property type="entry name" value="Enolase"/>
    <property type="match status" value="1"/>
</dbReference>
<gene>
    <name evidence="10" type="ORF">S06H3_14207</name>
</gene>
<dbReference type="AlphaFoldDB" id="X1LFA8"/>
<name>X1LFA8_9ZZZZ</name>
<dbReference type="InterPro" id="IPR020809">
    <property type="entry name" value="Enolase_CS"/>
</dbReference>
<evidence type="ECO:0000256" key="3">
    <source>
        <dbReference type="ARBA" id="ARBA00009604"/>
    </source>
</evidence>
<evidence type="ECO:0000259" key="8">
    <source>
        <dbReference type="SMART" id="SM01192"/>
    </source>
</evidence>
<dbReference type="PANTHER" id="PTHR11902:SF1">
    <property type="entry name" value="ENOLASE"/>
    <property type="match status" value="1"/>
</dbReference>
<dbReference type="SFLD" id="SFLDS00001">
    <property type="entry name" value="Enolase"/>
    <property type="match status" value="1"/>
</dbReference>
<comment type="cofactor">
    <cofactor evidence="1">
        <name>Mg(2+)</name>
        <dbReference type="ChEBI" id="CHEBI:18420"/>
    </cofactor>
</comment>
<dbReference type="EMBL" id="BARV01006944">
    <property type="protein sequence ID" value="GAI17977.1"/>
    <property type="molecule type" value="Genomic_DNA"/>
</dbReference>
<dbReference type="PIRSF" id="PIRSF001400">
    <property type="entry name" value="Enolase"/>
    <property type="match status" value="1"/>
</dbReference>
<feature type="non-terminal residue" evidence="10">
    <location>
        <position position="1"/>
    </location>
</feature>
<dbReference type="SFLD" id="SFLDF00002">
    <property type="entry name" value="enolase"/>
    <property type="match status" value="1"/>
</dbReference>
<dbReference type="InterPro" id="IPR000941">
    <property type="entry name" value="Enolase"/>
</dbReference>
<evidence type="ECO:0000313" key="10">
    <source>
        <dbReference type="EMBL" id="GAI17977.1"/>
    </source>
</evidence>
<dbReference type="GO" id="GO:0006096">
    <property type="term" value="P:glycolytic process"/>
    <property type="evidence" value="ECO:0007669"/>
    <property type="project" value="UniProtKB-UniPathway"/>
</dbReference>
<accession>X1LFA8</accession>
<feature type="domain" description="Enolase C-terminal TIM barrel" evidence="8">
    <location>
        <begin position="104"/>
        <end position="387"/>
    </location>
</feature>
<sequence>ADVPCGLSKGEHEALEVRDGGSRYAGRGVRNAVFNVHEVIRPALLGKNSVEQREIDELMIELDGTPNKSKLGSNAIVGVSLAVAKAAANALGKPLYEHIGGAGPHILPVPVLDMIEGGLLAASGLDFQEHQVMPVGAESFSEAIRMGMEVYYKLGNILEKDWGRHSLNVGAEGGYTPQAMNDPRKALDAEWKAIVELGYQDKFVMSLDVAASHFYDRQEEKYKFMGKKITTDELIEYYIELVNDYPIVSIEDPLQEDDYEGYAKLTSALDIQIIGDDFFATNPERIKRGIDEGAANAVLLKVNQIGTLSEALDAAQLAFRNNFGVQVSERSGETEDTWLADLAVAINSGQIKTGVTRSERTCKYNRLLRIEESDKSLKYAGRHFRHPC</sequence>
<proteinExistence type="inferred from homology"/>
<protein>
    <recommendedName>
        <fullName evidence="4">phosphopyruvate hydratase</fullName>
        <ecNumber evidence="4">4.2.1.11</ecNumber>
    </recommendedName>
</protein>
<evidence type="ECO:0000256" key="5">
    <source>
        <dbReference type="ARBA" id="ARBA00022842"/>
    </source>
</evidence>
<dbReference type="SFLD" id="SFLDG00178">
    <property type="entry name" value="enolase"/>
    <property type="match status" value="1"/>
</dbReference>
<keyword evidence="5" id="KW-0460">Magnesium</keyword>
<dbReference type="UniPathway" id="UPA00109">
    <property type="reaction ID" value="UER00187"/>
</dbReference>
<organism evidence="10">
    <name type="scientific">marine sediment metagenome</name>
    <dbReference type="NCBI Taxonomy" id="412755"/>
    <lineage>
        <taxon>unclassified sequences</taxon>
        <taxon>metagenomes</taxon>
        <taxon>ecological metagenomes</taxon>
    </lineage>
</organism>
<reference evidence="10" key="1">
    <citation type="journal article" date="2014" name="Front. Microbiol.">
        <title>High frequency of phylogenetically diverse reductive dehalogenase-homologous genes in deep subseafloor sedimentary metagenomes.</title>
        <authorList>
            <person name="Kawai M."/>
            <person name="Futagami T."/>
            <person name="Toyoda A."/>
            <person name="Takaki Y."/>
            <person name="Nishi S."/>
            <person name="Hori S."/>
            <person name="Arai W."/>
            <person name="Tsubouchi T."/>
            <person name="Morono Y."/>
            <person name="Uchiyama I."/>
            <person name="Ito T."/>
            <person name="Fujiyama A."/>
            <person name="Inagaki F."/>
            <person name="Takami H."/>
        </authorList>
    </citation>
    <scope>NUCLEOTIDE SEQUENCE</scope>
    <source>
        <strain evidence="10">Expedition CK06-06</strain>
    </source>
</reference>
<dbReference type="PANTHER" id="PTHR11902">
    <property type="entry name" value="ENOLASE"/>
    <property type="match status" value="1"/>
</dbReference>
<comment type="caution">
    <text evidence="10">The sequence shown here is derived from an EMBL/GenBank/DDBJ whole genome shotgun (WGS) entry which is preliminary data.</text>
</comment>
<dbReference type="Gene3D" id="3.20.20.120">
    <property type="entry name" value="Enolase-like C-terminal domain"/>
    <property type="match status" value="1"/>
</dbReference>
<dbReference type="InterPro" id="IPR029017">
    <property type="entry name" value="Enolase-like_N"/>
</dbReference>
<dbReference type="NCBIfam" id="TIGR01060">
    <property type="entry name" value="eno"/>
    <property type="match status" value="1"/>
</dbReference>
<dbReference type="CDD" id="cd03313">
    <property type="entry name" value="enolase"/>
    <property type="match status" value="1"/>
</dbReference>
<comment type="similarity">
    <text evidence="3">Belongs to the enolase family.</text>
</comment>
<dbReference type="InterPro" id="IPR036849">
    <property type="entry name" value="Enolase-like_C_sf"/>
</dbReference>
<dbReference type="Pfam" id="PF03952">
    <property type="entry name" value="Enolase_N"/>
    <property type="match status" value="1"/>
</dbReference>
<dbReference type="SMART" id="SM01192">
    <property type="entry name" value="Enolase_C"/>
    <property type="match status" value="1"/>
</dbReference>
<evidence type="ECO:0000259" key="9">
    <source>
        <dbReference type="SMART" id="SM01193"/>
    </source>
</evidence>
<evidence type="ECO:0000256" key="4">
    <source>
        <dbReference type="ARBA" id="ARBA00012058"/>
    </source>
</evidence>
<dbReference type="SUPFAM" id="SSF54826">
    <property type="entry name" value="Enolase N-terminal domain-like"/>
    <property type="match status" value="1"/>
</dbReference>
<evidence type="ECO:0000256" key="2">
    <source>
        <dbReference type="ARBA" id="ARBA00005031"/>
    </source>
</evidence>
<feature type="domain" description="Enolase N-terminal" evidence="9">
    <location>
        <begin position="1"/>
        <end position="99"/>
    </location>
</feature>
<keyword evidence="6" id="KW-0324">Glycolysis</keyword>
<evidence type="ECO:0000256" key="1">
    <source>
        <dbReference type="ARBA" id="ARBA00001946"/>
    </source>
</evidence>
<evidence type="ECO:0000256" key="6">
    <source>
        <dbReference type="ARBA" id="ARBA00023152"/>
    </source>
</evidence>
<dbReference type="InterPro" id="IPR020811">
    <property type="entry name" value="Enolase_N"/>
</dbReference>
<dbReference type="Pfam" id="PF00113">
    <property type="entry name" value="Enolase_C"/>
    <property type="match status" value="1"/>
</dbReference>
<dbReference type="SMART" id="SM01193">
    <property type="entry name" value="Enolase_N"/>
    <property type="match status" value="1"/>
</dbReference>
<dbReference type="GO" id="GO:0000015">
    <property type="term" value="C:phosphopyruvate hydratase complex"/>
    <property type="evidence" value="ECO:0007669"/>
    <property type="project" value="InterPro"/>
</dbReference>
<dbReference type="EC" id="4.2.1.11" evidence="4"/>
<keyword evidence="7" id="KW-0456">Lyase</keyword>
<dbReference type="InterPro" id="IPR020810">
    <property type="entry name" value="Enolase_C"/>
</dbReference>